<evidence type="ECO:0000313" key="2">
    <source>
        <dbReference type="WBParaSite" id="Minc3s00463g12759"/>
    </source>
</evidence>
<sequence length="82" mass="8792">MPWVDAGLLVVASSIACQFENLGSQVFKNSGHVDRSASADPFSIMSLAENSMKTSNRELKPGTRRSSFLLSSGLCFATFTTS</sequence>
<accession>A0A914LEM4</accession>
<dbReference type="AlphaFoldDB" id="A0A914LEM4"/>
<dbReference type="WBParaSite" id="Minc3s00463g12759">
    <property type="protein sequence ID" value="Minc3s00463g12759"/>
    <property type="gene ID" value="Minc3s00463g12759"/>
</dbReference>
<proteinExistence type="predicted"/>
<dbReference type="Proteomes" id="UP000887563">
    <property type="component" value="Unplaced"/>
</dbReference>
<organism evidence="1 2">
    <name type="scientific">Meloidogyne incognita</name>
    <name type="common">Southern root-knot nematode worm</name>
    <name type="synonym">Oxyuris incognita</name>
    <dbReference type="NCBI Taxonomy" id="6306"/>
    <lineage>
        <taxon>Eukaryota</taxon>
        <taxon>Metazoa</taxon>
        <taxon>Ecdysozoa</taxon>
        <taxon>Nematoda</taxon>
        <taxon>Chromadorea</taxon>
        <taxon>Rhabditida</taxon>
        <taxon>Tylenchina</taxon>
        <taxon>Tylenchomorpha</taxon>
        <taxon>Tylenchoidea</taxon>
        <taxon>Meloidogynidae</taxon>
        <taxon>Meloidogyninae</taxon>
        <taxon>Meloidogyne</taxon>
        <taxon>Meloidogyne incognita group</taxon>
    </lineage>
</organism>
<evidence type="ECO:0000313" key="3">
    <source>
        <dbReference type="WBParaSite" id="Minc3s00528g13778"/>
    </source>
</evidence>
<reference evidence="2 3" key="1">
    <citation type="submission" date="2022-11" db="UniProtKB">
        <authorList>
            <consortium name="WormBaseParasite"/>
        </authorList>
    </citation>
    <scope>IDENTIFICATION</scope>
</reference>
<evidence type="ECO:0000313" key="1">
    <source>
        <dbReference type="Proteomes" id="UP000887563"/>
    </source>
</evidence>
<name>A0A914LEM4_MELIC</name>
<protein>
    <submittedName>
        <fullName evidence="2 3">Secreted protein</fullName>
    </submittedName>
</protein>
<keyword evidence="1" id="KW-1185">Reference proteome</keyword>
<dbReference type="WBParaSite" id="Minc3s00528g13778">
    <property type="protein sequence ID" value="Minc3s00528g13778"/>
    <property type="gene ID" value="Minc3s00528g13778"/>
</dbReference>